<dbReference type="AlphaFoldDB" id="A0A3E0DXE2"/>
<keyword evidence="1" id="KW-0472">Membrane</keyword>
<gene>
    <name evidence="2" type="ORF">C8P67_11940</name>
</gene>
<name>A0A3E0DXE2_9FLAO</name>
<evidence type="ECO:0000313" key="2">
    <source>
        <dbReference type="EMBL" id="REG90767.1"/>
    </source>
</evidence>
<reference evidence="2 3" key="1">
    <citation type="submission" date="2018-08" db="EMBL/GenBank/DDBJ databases">
        <title>Genomic Encyclopedia of Archaeal and Bacterial Type Strains, Phase II (KMG-II): from individual species to whole genera.</title>
        <authorList>
            <person name="Goeker M."/>
        </authorList>
    </citation>
    <scope>NUCLEOTIDE SEQUENCE [LARGE SCALE GENOMIC DNA]</scope>
    <source>
        <strain evidence="2 3">DSM 100880</strain>
    </source>
</reference>
<dbReference type="OrthoDB" id="795301at2"/>
<keyword evidence="1" id="KW-1133">Transmembrane helix</keyword>
<sequence>MENNIDFKNLWKQQSVSPPNMEELLSKVKHFKSVSMRKLVITNVLLIATSFFIGFIWYRYQPELISTKIGIVLIIFAMVLYLFVYNKLITFYKTIDDNQSNSEYLQKLISIKAKQHYLQSSVLSLYFILLGSGLSLYMYEYASRMTILWAIVAYAVTLGWIGFTWFYLRPKEIKKEQNRINTLIAKFEAVNNQLNADEE</sequence>
<comment type="caution">
    <text evidence="2">The sequence shown here is derived from an EMBL/GenBank/DDBJ whole genome shotgun (WGS) entry which is preliminary data.</text>
</comment>
<feature type="transmembrane region" description="Helical" evidence="1">
    <location>
        <begin position="64"/>
        <end position="84"/>
    </location>
</feature>
<feature type="transmembrane region" description="Helical" evidence="1">
    <location>
        <begin position="145"/>
        <end position="168"/>
    </location>
</feature>
<keyword evidence="3" id="KW-1185">Reference proteome</keyword>
<feature type="transmembrane region" description="Helical" evidence="1">
    <location>
        <begin position="39"/>
        <end position="58"/>
    </location>
</feature>
<protein>
    <submittedName>
        <fullName evidence="2">Uncharacterized protein</fullName>
    </submittedName>
</protein>
<keyword evidence="1" id="KW-0812">Transmembrane</keyword>
<dbReference type="EMBL" id="QUNI01000019">
    <property type="protein sequence ID" value="REG90767.1"/>
    <property type="molecule type" value="Genomic_DNA"/>
</dbReference>
<feature type="transmembrane region" description="Helical" evidence="1">
    <location>
        <begin position="117"/>
        <end position="139"/>
    </location>
</feature>
<evidence type="ECO:0000313" key="3">
    <source>
        <dbReference type="Proteomes" id="UP000257136"/>
    </source>
</evidence>
<organism evidence="2 3">
    <name type="scientific">Flavobacterium aquicola</name>
    <dbReference type="NCBI Taxonomy" id="1682742"/>
    <lineage>
        <taxon>Bacteria</taxon>
        <taxon>Pseudomonadati</taxon>
        <taxon>Bacteroidota</taxon>
        <taxon>Flavobacteriia</taxon>
        <taxon>Flavobacteriales</taxon>
        <taxon>Flavobacteriaceae</taxon>
        <taxon>Flavobacterium</taxon>
    </lineage>
</organism>
<evidence type="ECO:0000256" key="1">
    <source>
        <dbReference type="SAM" id="Phobius"/>
    </source>
</evidence>
<proteinExistence type="predicted"/>
<accession>A0A3E0DXE2</accession>
<dbReference type="RefSeq" id="WP_115815161.1">
    <property type="nucleotide sequence ID" value="NZ_QUNI01000019.1"/>
</dbReference>
<dbReference type="Proteomes" id="UP000257136">
    <property type="component" value="Unassembled WGS sequence"/>
</dbReference>